<dbReference type="Proteomes" id="UP000519897">
    <property type="component" value="Unassembled WGS sequence"/>
</dbReference>
<feature type="transmembrane region" description="Helical" evidence="1">
    <location>
        <begin position="126"/>
        <end position="145"/>
    </location>
</feature>
<evidence type="ECO:0000313" key="2">
    <source>
        <dbReference type="EMBL" id="MBB4144229.1"/>
    </source>
</evidence>
<protein>
    <recommendedName>
        <fullName evidence="4">DUF1109 family protein</fullName>
    </recommendedName>
</protein>
<sequence length="211" mass="22151">MQTDDLIKLMTQDARVRHRFNPVFAVAVIGGLLISVLLLIGTIGLRPDLAQAIQTPRVAFKIGLMFILAATCTRIALIIGKPGVSLKPALAILAVPVLLFVSGIVLELRSVASGEWGARLIGQNPGFCLLFLPLLSLAPLALIFAALKQAAPVSPSLAGAAAGFASGAIAGSVYALHCPDDSPLFVATWYFIGITLVAFGGWLLGGRILRW</sequence>
<reference evidence="2 3" key="1">
    <citation type="submission" date="2020-08" db="EMBL/GenBank/DDBJ databases">
        <title>Genomic Encyclopedia of Type Strains, Phase IV (KMG-IV): sequencing the most valuable type-strain genomes for metagenomic binning, comparative biology and taxonomic classification.</title>
        <authorList>
            <person name="Goeker M."/>
        </authorList>
    </citation>
    <scope>NUCLEOTIDE SEQUENCE [LARGE SCALE GENOMIC DNA]</scope>
    <source>
        <strain evidence="2 3">DSM 29514</strain>
    </source>
</reference>
<feature type="transmembrane region" description="Helical" evidence="1">
    <location>
        <begin position="89"/>
        <end position="106"/>
    </location>
</feature>
<dbReference type="Pfam" id="PF06532">
    <property type="entry name" value="NrsF"/>
    <property type="match status" value="1"/>
</dbReference>
<feature type="transmembrane region" description="Helical" evidence="1">
    <location>
        <begin position="157"/>
        <end position="177"/>
    </location>
</feature>
<keyword evidence="1" id="KW-0472">Membrane</keyword>
<dbReference type="InterPro" id="IPR009495">
    <property type="entry name" value="NrsF"/>
</dbReference>
<accession>A0A7W6LH04</accession>
<dbReference type="RefSeq" id="WP_165131559.1">
    <property type="nucleotide sequence ID" value="NZ_CP049249.1"/>
</dbReference>
<organism evidence="2 3">
    <name type="scientific">Rhizobium rhizoryzae</name>
    <dbReference type="NCBI Taxonomy" id="451876"/>
    <lineage>
        <taxon>Bacteria</taxon>
        <taxon>Pseudomonadati</taxon>
        <taxon>Pseudomonadota</taxon>
        <taxon>Alphaproteobacteria</taxon>
        <taxon>Hyphomicrobiales</taxon>
        <taxon>Rhizobiaceae</taxon>
        <taxon>Rhizobium/Agrobacterium group</taxon>
        <taxon>Rhizobium</taxon>
    </lineage>
</organism>
<gene>
    <name evidence="2" type="ORF">GGQ72_002786</name>
</gene>
<evidence type="ECO:0000256" key="1">
    <source>
        <dbReference type="SAM" id="Phobius"/>
    </source>
</evidence>
<evidence type="ECO:0008006" key="4">
    <source>
        <dbReference type="Google" id="ProtNLM"/>
    </source>
</evidence>
<dbReference type="AlphaFoldDB" id="A0A7W6LH04"/>
<feature type="transmembrane region" description="Helical" evidence="1">
    <location>
        <begin position="189"/>
        <end position="209"/>
    </location>
</feature>
<feature type="transmembrane region" description="Helical" evidence="1">
    <location>
        <begin position="58"/>
        <end position="77"/>
    </location>
</feature>
<dbReference type="EMBL" id="JACIEC010000003">
    <property type="protein sequence ID" value="MBB4144229.1"/>
    <property type="molecule type" value="Genomic_DNA"/>
</dbReference>
<evidence type="ECO:0000313" key="3">
    <source>
        <dbReference type="Proteomes" id="UP000519897"/>
    </source>
</evidence>
<keyword evidence="3" id="KW-1185">Reference proteome</keyword>
<name>A0A7W6LH04_9HYPH</name>
<keyword evidence="1" id="KW-1133">Transmembrane helix</keyword>
<feature type="transmembrane region" description="Helical" evidence="1">
    <location>
        <begin position="20"/>
        <end position="46"/>
    </location>
</feature>
<keyword evidence="1" id="KW-0812">Transmembrane</keyword>
<proteinExistence type="predicted"/>
<comment type="caution">
    <text evidence="2">The sequence shown here is derived from an EMBL/GenBank/DDBJ whole genome shotgun (WGS) entry which is preliminary data.</text>
</comment>